<protein>
    <submittedName>
        <fullName evidence="1">Uncharacterized protein</fullName>
    </submittedName>
</protein>
<evidence type="ECO:0000313" key="1">
    <source>
        <dbReference type="EMBL" id="CAD2153422.1"/>
    </source>
</evidence>
<organism evidence="1 2">
    <name type="scientific">Meloidogyne enterolobii</name>
    <name type="common">Root-knot nematode worm</name>
    <name type="synonym">Meloidogyne mayaguensis</name>
    <dbReference type="NCBI Taxonomy" id="390850"/>
    <lineage>
        <taxon>Eukaryota</taxon>
        <taxon>Metazoa</taxon>
        <taxon>Ecdysozoa</taxon>
        <taxon>Nematoda</taxon>
        <taxon>Chromadorea</taxon>
        <taxon>Rhabditida</taxon>
        <taxon>Tylenchina</taxon>
        <taxon>Tylenchomorpha</taxon>
        <taxon>Tylenchoidea</taxon>
        <taxon>Meloidogynidae</taxon>
        <taxon>Meloidogyninae</taxon>
        <taxon>Meloidogyne</taxon>
    </lineage>
</organism>
<reference evidence="1 2" key="1">
    <citation type="submission" date="2020-08" db="EMBL/GenBank/DDBJ databases">
        <authorList>
            <person name="Koutsovoulos G."/>
            <person name="Danchin GJ E."/>
        </authorList>
    </citation>
    <scope>NUCLEOTIDE SEQUENCE [LARGE SCALE GENOMIC DNA]</scope>
</reference>
<dbReference type="EMBL" id="CAJEWN010000053">
    <property type="protein sequence ID" value="CAD2153422.1"/>
    <property type="molecule type" value="Genomic_DNA"/>
</dbReference>
<gene>
    <name evidence="1" type="ORF">MENT_LOCUS11120</name>
</gene>
<evidence type="ECO:0000313" key="2">
    <source>
        <dbReference type="Proteomes" id="UP000580250"/>
    </source>
</evidence>
<proteinExistence type="predicted"/>
<sequence length="53" mass="6290">MGVKYTKNCFGKNKKLVDQRENVLEVKNIFDKIKNKYLILSENYQKKLGNLKI</sequence>
<dbReference type="OrthoDB" id="5906062at2759"/>
<dbReference type="AlphaFoldDB" id="A0A6V7UC87"/>
<comment type="caution">
    <text evidence="1">The sequence shown here is derived from an EMBL/GenBank/DDBJ whole genome shotgun (WGS) entry which is preliminary data.</text>
</comment>
<dbReference type="Proteomes" id="UP000580250">
    <property type="component" value="Unassembled WGS sequence"/>
</dbReference>
<accession>A0A6V7UC87</accession>
<name>A0A6V7UC87_MELEN</name>